<dbReference type="EMBL" id="JAZDUA010000167">
    <property type="protein sequence ID" value="KAK7865718.1"/>
    <property type="molecule type" value="Genomic_DNA"/>
</dbReference>
<dbReference type="Gene3D" id="1.10.2080.10">
    <property type="entry name" value="Insect odorant-binding protein A10/Ejaculatory bulb-specific protein 3"/>
    <property type="match status" value="1"/>
</dbReference>
<name>A0AAN9VKS5_9ORTH</name>
<dbReference type="SUPFAM" id="SSF100910">
    <property type="entry name" value="Chemosensory protein Csp2"/>
    <property type="match status" value="1"/>
</dbReference>
<dbReference type="Proteomes" id="UP001378592">
    <property type="component" value="Unassembled WGS sequence"/>
</dbReference>
<dbReference type="PANTHER" id="PTHR11257">
    <property type="entry name" value="CHEMOSENSORY PROTEIN-RELATED"/>
    <property type="match status" value="1"/>
</dbReference>
<keyword evidence="1" id="KW-0732">Signal</keyword>
<comment type="caution">
    <text evidence="2">The sequence shown here is derived from an EMBL/GenBank/DDBJ whole genome shotgun (WGS) entry which is preliminary data.</text>
</comment>
<keyword evidence="3" id="KW-1185">Reference proteome</keyword>
<dbReference type="PANTHER" id="PTHR11257:SF13">
    <property type="entry name" value="GEO07322P1"/>
    <property type="match status" value="1"/>
</dbReference>
<proteinExistence type="predicted"/>
<feature type="signal peptide" evidence="1">
    <location>
        <begin position="1"/>
        <end position="20"/>
    </location>
</feature>
<evidence type="ECO:0008006" key="4">
    <source>
        <dbReference type="Google" id="ProtNLM"/>
    </source>
</evidence>
<evidence type="ECO:0000313" key="2">
    <source>
        <dbReference type="EMBL" id="KAK7865718.1"/>
    </source>
</evidence>
<gene>
    <name evidence="2" type="ORF">R5R35_005512</name>
</gene>
<dbReference type="InterPro" id="IPR036682">
    <property type="entry name" value="OS_D_A10/PebIII_sf"/>
</dbReference>
<evidence type="ECO:0000313" key="3">
    <source>
        <dbReference type="Proteomes" id="UP001378592"/>
    </source>
</evidence>
<organism evidence="2 3">
    <name type="scientific">Gryllus longicercus</name>
    <dbReference type="NCBI Taxonomy" id="2509291"/>
    <lineage>
        <taxon>Eukaryota</taxon>
        <taxon>Metazoa</taxon>
        <taxon>Ecdysozoa</taxon>
        <taxon>Arthropoda</taxon>
        <taxon>Hexapoda</taxon>
        <taxon>Insecta</taxon>
        <taxon>Pterygota</taxon>
        <taxon>Neoptera</taxon>
        <taxon>Polyneoptera</taxon>
        <taxon>Orthoptera</taxon>
        <taxon>Ensifera</taxon>
        <taxon>Gryllidea</taxon>
        <taxon>Grylloidea</taxon>
        <taxon>Gryllidae</taxon>
        <taxon>Gryllinae</taxon>
        <taxon>Gryllus</taxon>
    </lineage>
</organism>
<reference evidence="2 3" key="1">
    <citation type="submission" date="2024-03" db="EMBL/GenBank/DDBJ databases">
        <title>The genome assembly and annotation of the cricket Gryllus longicercus Weissman &amp; Gray.</title>
        <authorList>
            <person name="Szrajer S."/>
            <person name="Gray D."/>
            <person name="Ylla G."/>
        </authorList>
    </citation>
    <scope>NUCLEOTIDE SEQUENCE [LARGE SCALE GENOMIC DNA]</scope>
    <source>
        <strain evidence="2">DAG 2021-001</strain>
        <tissue evidence="2">Whole body minus gut</tissue>
    </source>
</reference>
<accession>A0AAN9VKS5</accession>
<sequence length="126" mass="14348">MHRGIVLFLAICTLWAVATAVERYTDKYDNINLQEILNNERLFKKYLECLLADSDSRCTADGRELRKAIPDALTTECSKCTAKQRSGAATVIKHLRDNRPGDWAKLQAKWDPQGIFVTKYADRFPA</sequence>
<dbReference type="InterPro" id="IPR005055">
    <property type="entry name" value="A10/PebIII"/>
</dbReference>
<protein>
    <recommendedName>
        <fullName evidence="4">Chemosensory protein</fullName>
    </recommendedName>
</protein>
<dbReference type="Pfam" id="PF03392">
    <property type="entry name" value="OS-D"/>
    <property type="match status" value="1"/>
</dbReference>
<dbReference type="AlphaFoldDB" id="A0AAN9VKS5"/>
<evidence type="ECO:0000256" key="1">
    <source>
        <dbReference type="SAM" id="SignalP"/>
    </source>
</evidence>
<feature type="chain" id="PRO_5042951660" description="Chemosensory protein" evidence="1">
    <location>
        <begin position="21"/>
        <end position="126"/>
    </location>
</feature>